<dbReference type="RefSeq" id="WP_285608020.1">
    <property type="nucleotide sequence ID" value="NZ_BSDC01000001.1"/>
</dbReference>
<gene>
    <name evidence="1" type="ORF">GETHED_15090</name>
</gene>
<organism evidence="1 2">
    <name type="scientific">Geothrix edaphica</name>
    <dbReference type="NCBI Taxonomy" id="2927976"/>
    <lineage>
        <taxon>Bacteria</taxon>
        <taxon>Pseudomonadati</taxon>
        <taxon>Acidobacteriota</taxon>
        <taxon>Holophagae</taxon>
        <taxon>Holophagales</taxon>
        <taxon>Holophagaceae</taxon>
        <taxon>Geothrix</taxon>
    </lineage>
</organism>
<accession>A0ABQ5PYJ2</accession>
<keyword evidence="2" id="KW-1185">Reference proteome</keyword>
<comment type="caution">
    <text evidence="1">The sequence shown here is derived from an EMBL/GenBank/DDBJ whole genome shotgun (WGS) entry which is preliminary data.</text>
</comment>
<dbReference type="PROSITE" id="PS51257">
    <property type="entry name" value="PROKAR_LIPOPROTEIN"/>
    <property type="match status" value="1"/>
</dbReference>
<name>A0ABQ5PYJ2_9BACT</name>
<protein>
    <recommendedName>
        <fullName evidence="3">Lipoprotein</fullName>
    </recommendedName>
</protein>
<dbReference type="EMBL" id="BSDC01000001">
    <property type="protein sequence ID" value="GLH67145.1"/>
    <property type="molecule type" value="Genomic_DNA"/>
</dbReference>
<dbReference type="Proteomes" id="UP001165044">
    <property type="component" value="Unassembled WGS sequence"/>
</dbReference>
<evidence type="ECO:0000313" key="2">
    <source>
        <dbReference type="Proteomes" id="UP001165044"/>
    </source>
</evidence>
<sequence>MKPLLLPSALLLSLFACTPKPPIYVVTAASADSLRPMRDAAFQTKPVAKIDLHDFKRAFVKKYGSEAAFIEGFQKDLAQSLSAGVATGTGVTYVLELPRLDVDSVTIGYWTSVGGGPHMPPQQVYHSTEYCVITLDYRVKDASGRELLGGTVREKTAKGEFLHPNQSKLANAVQGVQAHLVDYLRGRLAPENIGVPEAPKAAPATAAK</sequence>
<evidence type="ECO:0008006" key="3">
    <source>
        <dbReference type="Google" id="ProtNLM"/>
    </source>
</evidence>
<evidence type="ECO:0000313" key="1">
    <source>
        <dbReference type="EMBL" id="GLH67145.1"/>
    </source>
</evidence>
<reference evidence="1" key="1">
    <citation type="journal article" date="2023" name="Antonie Van Leeuwenhoek">
        <title>Mesoterricola silvestris gen. nov., sp. nov., Mesoterricola sediminis sp. nov., Geothrix oryzae sp. nov., Geothrix edaphica sp. nov., Geothrix rubra sp. nov., and Geothrix limicola sp. nov., six novel members of Acidobacteriota isolated from soils.</title>
        <authorList>
            <person name="Itoh H."/>
            <person name="Sugisawa Y."/>
            <person name="Mise K."/>
            <person name="Xu Z."/>
            <person name="Kuniyasu M."/>
            <person name="Ushijima N."/>
            <person name="Kawano K."/>
            <person name="Kobayashi E."/>
            <person name="Shiratori Y."/>
            <person name="Masuda Y."/>
            <person name="Senoo K."/>
        </authorList>
    </citation>
    <scope>NUCLEOTIDE SEQUENCE</scope>
    <source>
        <strain evidence="1">Red802</strain>
    </source>
</reference>
<proteinExistence type="predicted"/>